<evidence type="ECO:0008006" key="12">
    <source>
        <dbReference type="Google" id="ProtNLM"/>
    </source>
</evidence>
<keyword evidence="6" id="KW-0969">Cilium</keyword>
<dbReference type="GO" id="GO:0005929">
    <property type="term" value="C:cilium"/>
    <property type="evidence" value="ECO:0007669"/>
    <property type="project" value="TreeGrafter"/>
</dbReference>
<gene>
    <name evidence="10" type="primary">RSPH3</name>
</gene>
<dbReference type="GeneTree" id="ENSGT00390000004172"/>
<evidence type="ECO:0000256" key="3">
    <source>
        <dbReference type="ARBA" id="ARBA00022490"/>
    </source>
</evidence>
<keyword evidence="9" id="KW-0175">Coiled coil</keyword>
<evidence type="ECO:0000313" key="10">
    <source>
        <dbReference type="Ensembl" id="ENSDCDP00010044367.1"/>
    </source>
</evidence>
<keyword evidence="4" id="KW-0597">Phosphoprotein</keyword>
<evidence type="ECO:0000256" key="5">
    <source>
        <dbReference type="ARBA" id="ARBA00022846"/>
    </source>
</evidence>
<accession>A0AAY4DFP7</accession>
<protein>
    <recommendedName>
        <fullName evidence="12">Radial spoke protein 3</fullName>
    </recommendedName>
</protein>
<reference evidence="10" key="3">
    <citation type="submission" date="2025-09" db="UniProtKB">
        <authorList>
            <consortium name="Ensembl"/>
        </authorList>
    </citation>
    <scope>IDENTIFICATION</scope>
</reference>
<evidence type="ECO:0000256" key="1">
    <source>
        <dbReference type="ARBA" id="ARBA00004611"/>
    </source>
</evidence>
<evidence type="ECO:0000256" key="2">
    <source>
        <dbReference type="ARBA" id="ARBA00006737"/>
    </source>
</evidence>
<evidence type="ECO:0000256" key="9">
    <source>
        <dbReference type="SAM" id="Coils"/>
    </source>
</evidence>
<evidence type="ECO:0000256" key="4">
    <source>
        <dbReference type="ARBA" id="ARBA00022553"/>
    </source>
</evidence>
<evidence type="ECO:0000256" key="8">
    <source>
        <dbReference type="ARBA" id="ARBA00023273"/>
    </source>
</evidence>
<dbReference type="InterPro" id="IPR009290">
    <property type="entry name" value="Radial_spoke_3"/>
</dbReference>
<comment type="subcellular location">
    <subcellularLocation>
        <location evidence="1">Cytoplasm</location>
        <location evidence="1">Cytoskeleton</location>
        <location evidence="1">Flagellum axoneme</location>
    </subcellularLocation>
</comment>
<dbReference type="PANTHER" id="PTHR21648">
    <property type="entry name" value="FLAGELLAR RADIAL SPOKE PROTEIN 3"/>
    <property type="match status" value="1"/>
</dbReference>
<evidence type="ECO:0000256" key="6">
    <source>
        <dbReference type="ARBA" id="ARBA00023069"/>
    </source>
</evidence>
<proteinExistence type="inferred from homology"/>
<dbReference type="Ensembl" id="ENSDCDT00010054465.1">
    <property type="protein sequence ID" value="ENSDCDP00010044367.1"/>
    <property type="gene ID" value="ENSDCDG00010027472.1"/>
</dbReference>
<dbReference type="PANTHER" id="PTHR21648:SF0">
    <property type="entry name" value="RADIAL SPOKE HEAD PROTEIN 3 HOMOLOG"/>
    <property type="match status" value="1"/>
</dbReference>
<name>A0AAY4DFP7_9TELE</name>
<keyword evidence="8" id="KW-0966">Cell projection</keyword>
<keyword evidence="11" id="KW-1185">Reference proteome</keyword>
<dbReference type="Pfam" id="PF06098">
    <property type="entry name" value="Radial_spoke_3"/>
    <property type="match status" value="1"/>
</dbReference>
<reference evidence="10" key="2">
    <citation type="submission" date="2025-08" db="UniProtKB">
        <authorList>
            <consortium name="Ensembl"/>
        </authorList>
    </citation>
    <scope>IDENTIFICATION</scope>
</reference>
<sequence length="257" mass="29854">MNKMKRGLYKTETKKQQQKAVLHLKLRQPENKHANEQAYFNFLGPSWLDPVEGRTHVAMQTELYLEELSNQSNEISVGCQTNALTDMPATVYCPPKSGKDASTQIEDGELFDFDTEVKSLVDVLVGKTMEQAQLEVLEEEELASLRAQQQAFIQLRNIELMEVQRLEEIQRRRNEEKERRIREHQEALEKEKETEEQIAARAFAQKYMTNLLPSIYTTLQEDPVEREIETVFLPYLMSEVNNSIENRSLARTTVDSE</sequence>
<keyword evidence="3" id="KW-0963">Cytoplasm</keyword>
<dbReference type="Proteomes" id="UP000694580">
    <property type="component" value="Chromosome 2"/>
</dbReference>
<evidence type="ECO:0000256" key="7">
    <source>
        <dbReference type="ARBA" id="ARBA00023212"/>
    </source>
</evidence>
<comment type="similarity">
    <text evidence="2">Belongs to the flagellar radial spoke RSP3 family.</text>
</comment>
<dbReference type="AlphaFoldDB" id="A0AAY4DFP7"/>
<organism evidence="10 11">
    <name type="scientific">Denticeps clupeoides</name>
    <name type="common">denticle herring</name>
    <dbReference type="NCBI Taxonomy" id="299321"/>
    <lineage>
        <taxon>Eukaryota</taxon>
        <taxon>Metazoa</taxon>
        <taxon>Chordata</taxon>
        <taxon>Craniata</taxon>
        <taxon>Vertebrata</taxon>
        <taxon>Euteleostomi</taxon>
        <taxon>Actinopterygii</taxon>
        <taxon>Neopterygii</taxon>
        <taxon>Teleostei</taxon>
        <taxon>Clupei</taxon>
        <taxon>Clupeiformes</taxon>
        <taxon>Denticipitoidei</taxon>
        <taxon>Denticipitidae</taxon>
        <taxon>Denticeps</taxon>
    </lineage>
</organism>
<feature type="coiled-coil region" evidence="9">
    <location>
        <begin position="160"/>
        <end position="201"/>
    </location>
</feature>
<keyword evidence="7" id="KW-0206">Cytoskeleton</keyword>
<reference evidence="10 11" key="1">
    <citation type="submission" date="2020-06" db="EMBL/GenBank/DDBJ databases">
        <authorList>
            <consortium name="Wellcome Sanger Institute Data Sharing"/>
        </authorList>
    </citation>
    <scope>NUCLEOTIDE SEQUENCE [LARGE SCALE GENOMIC DNA]</scope>
</reference>
<evidence type="ECO:0000313" key="11">
    <source>
        <dbReference type="Proteomes" id="UP000694580"/>
    </source>
</evidence>
<keyword evidence="5" id="KW-0282">Flagellum</keyword>